<reference evidence="2" key="1">
    <citation type="submission" date="2018-02" db="EMBL/GenBank/DDBJ databases">
        <title>Rhizophora mucronata_Transcriptome.</title>
        <authorList>
            <person name="Meera S.P."/>
            <person name="Sreeshan A."/>
            <person name="Augustine A."/>
        </authorList>
    </citation>
    <scope>NUCLEOTIDE SEQUENCE</scope>
    <source>
        <tissue evidence="2">Leaf</tissue>
    </source>
</reference>
<keyword evidence="1" id="KW-0472">Membrane</keyword>
<organism evidence="2">
    <name type="scientific">Rhizophora mucronata</name>
    <name type="common">Asiatic mangrove</name>
    <dbReference type="NCBI Taxonomy" id="61149"/>
    <lineage>
        <taxon>Eukaryota</taxon>
        <taxon>Viridiplantae</taxon>
        <taxon>Streptophyta</taxon>
        <taxon>Embryophyta</taxon>
        <taxon>Tracheophyta</taxon>
        <taxon>Spermatophyta</taxon>
        <taxon>Magnoliopsida</taxon>
        <taxon>eudicotyledons</taxon>
        <taxon>Gunneridae</taxon>
        <taxon>Pentapetalae</taxon>
        <taxon>rosids</taxon>
        <taxon>fabids</taxon>
        <taxon>Malpighiales</taxon>
        <taxon>Rhizophoraceae</taxon>
        <taxon>Rhizophora</taxon>
    </lineage>
</organism>
<protein>
    <submittedName>
        <fullName evidence="2">Uncharacterized protein</fullName>
    </submittedName>
</protein>
<evidence type="ECO:0000256" key="1">
    <source>
        <dbReference type="SAM" id="Phobius"/>
    </source>
</evidence>
<dbReference type="AlphaFoldDB" id="A0A2P2PEV4"/>
<proteinExistence type="predicted"/>
<feature type="transmembrane region" description="Helical" evidence="1">
    <location>
        <begin position="12"/>
        <end position="33"/>
    </location>
</feature>
<keyword evidence="1" id="KW-0812">Transmembrane</keyword>
<accession>A0A2P2PEV4</accession>
<evidence type="ECO:0000313" key="2">
    <source>
        <dbReference type="EMBL" id="MBX53264.1"/>
    </source>
</evidence>
<keyword evidence="1" id="KW-1133">Transmembrane helix</keyword>
<name>A0A2P2PEV4_RHIMU</name>
<dbReference type="EMBL" id="GGEC01072780">
    <property type="protein sequence ID" value="MBX53264.1"/>
    <property type="molecule type" value="Transcribed_RNA"/>
</dbReference>
<sequence length="52" mass="6000">MLRISSHGSRTCLVQVQCFNILGFGVVVFWLSYFQMLPALVVLSCFRYSLRI</sequence>